<accession>A0A9Q1HGW5</accession>
<comment type="caution">
    <text evidence="1">The sequence shown here is derived from an EMBL/GenBank/DDBJ whole genome shotgun (WGS) entry which is preliminary data.</text>
</comment>
<dbReference type="EMBL" id="JAIZAY010000003">
    <property type="protein sequence ID" value="KAJ8045360.1"/>
    <property type="molecule type" value="Genomic_DNA"/>
</dbReference>
<dbReference type="OrthoDB" id="10551871at2759"/>
<sequence>MNGKVSKYLKRTNERLVASVHFSKEKTDSVESLVVEDDLADDEEIETAPKDTRVDIVIDDVSNQNDIDAVNVEDEQEVKKPKRTIWTFFKWLWAHLRLRKWAGRGLQAFGQGFMYTSPMSATVVIAQEFDKRHRSYNGGSSSKYHQTHVF</sequence>
<gene>
    <name evidence="1" type="ORF">HOLleu_08356</name>
</gene>
<dbReference type="AlphaFoldDB" id="A0A9Q1HGW5"/>
<reference evidence="1" key="1">
    <citation type="submission" date="2021-10" db="EMBL/GenBank/DDBJ databases">
        <title>Tropical sea cucumber genome reveals ecological adaptation and Cuvierian tubules defense mechanism.</title>
        <authorList>
            <person name="Chen T."/>
        </authorList>
    </citation>
    <scope>NUCLEOTIDE SEQUENCE</scope>
    <source>
        <strain evidence="1">Nanhai2018</strain>
        <tissue evidence="1">Muscle</tissue>
    </source>
</reference>
<protein>
    <submittedName>
        <fullName evidence="1">Uncharacterized protein</fullName>
    </submittedName>
</protein>
<organism evidence="1 2">
    <name type="scientific">Holothuria leucospilota</name>
    <name type="common">Black long sea cucumber</name>
    <name type="synonym">Mertensiothuria leucospilota</name>
    <dbReference type="NCBI Taxonomy" id="206669"/>
    <lineage>
        <taxon>Eukaryota</taxon>
        <taxon>Metazoa</taxon>
        <taxon>Echinodermata</taxon>
        <taxon>Eleutherozoa</taxon>
        <taxon>Echinozoa</taxon>
        <taxon>Holothuroidea</taxon>
        <taxon>Aspidochirotacea</taxon>
        <taxon>Aspidochirotida</taxon>
        <taxon>Holothuriidae</taxon>
        <taxon>Holothuria</taxon>
    </lineage>
</organism>
<keyword evidence="2" id="KW-1185">Reference proteome</keyword>
<dbReference type="Proteomes" id="UP001152320">
    <property type="component" value="Chromosome 3"/>
</dbReference>
<proteinExistence type="predicted"/>
<evidence type="ECO:0000313" key="1">
    <source>
        <dbReference type="EMBL" id="KAJ8045360.1"/>
    </source>
</evidence>
<evidence type="ECO:0000313" key="2">
    <source>
        <dbReference type="Proteomes" id="UP001152320"/>
    </source>
</evidence>
<name>A0A9Q1HGW5_HOLLE</name>